<sequence length="327" mass="37144">MSEYYNKNELFLEPKTTQYGSHMVMTNVQKPKKTKYVNIDTRYSDTYDYLESSNYNITLPERINEVKSMTIKSVELPMTFYNISAALGNNYFKLTDYNTDAVPVHMITVPDGNYTIDSLKNTLNGLFDSIITPGGVTPNDGDIRYYYSGNFSIFYSNRARFLIEFDVDSNGGKDKYNLKSKLGWLLGFRKPTYNVNFNYSDTPPSGTGTNGELLYKSESFIDLNSPKYLYLAIEEFNKGNQNSFVSPVSNSSVNKNIIAKIIIDNTTYPFNTVLPANNLNGLLLSDTRNYTGKIDLLKLNVQLLSEYGNVMSLNGIDFSFCLEIEHE</sequence>
<name>A0A6C0DMP6_9ZZZZ</name>
<accession>A0A6C0DMP6</accession>
<proteinExistence type="predicted"/>
<dbReference type="AlphaFoldDB" id="A0A6C0DMP6"/>
<organism evidence="1">
    <name type="scientific">viral metagenome</name>
    <dbReference type="NCBI Taxonomy" id="1070528"/>
    <lineage>
        <taxon>unclassified sequences</taxon>
        <taxon>metagenomes</taxon>
        <taxon>organismal metagenomes</taxon>
    </lineage>
</organism>
<evidence type="ECO:0000313" key="1">
    <source>
        <dbReference type="EMBL" id="QHT17490.1"/>
    </source>
</evidence>
<reference evidence="1" key="1">
    <citation type="journal article" date="2020" name="Nature">
        <title>Giant virus diversity and host interactions through global metagenomics.</title>
        <authorList>
            <person name="Schulz F."/>
            <person name="Roux S."/>
            <person name="Paez-Espino D."/>
            <person name="Jungbluth S."/>
            <person name="Walsh D.A."/>
            <person name="Denef V.J."/>
            <person name="McMahon K.D."/>
            <person name="Konstantinidis K.T."/>
            <person name="Eloe-Fadrosh E.A."/>
            <person name="Kyrpides N.C."/>
            <person name="Woyke T."/>
        </authorList>
    </citation>
    <scope>NUCLEOTIDE SEQUENCE</scope>
    <source>
        <strain evidence="1">GVMAG-M-3300023174-24</strain>
    </source>
</reference>
<dbReference type="EMBL" id="MN739638">
    <property type="protein sequence ID" value="QHT17490.1"/>
    <property type="molecule type" value="Genomic_DNA"/>
</dbReference>
<protein>
    <submittedName>
        <fullName evidence="1">Uncharacterized protein</fullName>
    </submittedName>
</protein>